<evidence type="ECO:0000256" key="3">
    <source>
        <dbReference type="SAM" id="MobiDB-lite"/>
    </source>
</evidence>
<keyword evidence="1" id="KW-0863">Zinc-finger</keyword>
<reference evidence="6" key="1">
    <citation type="submission" date="2013-05" db="EMBL/GenBank/DDBJ databases">
        <title>The Genome sequence of Mucor circinelloides f. circinelloides 1006PhL.</title>
        <authorList>
            <consortium name="The Broad Institute Genomics Platform"/>
            <person name="Cuomo C."/>
            <person name="Earl A."/>
            <person name="Findley K."/>
            <person name="Lee S.C."/>
            <person name="Walker B."/>
            <person name="Young S."/>
            <person name="Zeng Q."/>
            <person name="Gargeya S."/>
            <person name="Fitzgerald M."/>
            <person name="Haas B."/>
            <person name="Abouelleil A."/>
            <person name="Allen A.W."/>
            <person name="Alvarado L."/>
            <person name="Arachchi H.M."/>
            <person name="Berlin A.M."/>
            <person name="Chapman S.B."/>
            <person name="Gainer-Dewar J."/>
            <person name="Goldberg J."/>
            <person name="Griggs A."/>
            <person name="Gujja S."/>
            <person name="Hansen M."/>
            <person name="Howarth C."/>
            <person name="Imamovic A."/>
            <person name="Ireland A."/>
            <person name="Larimer J."/>
            <person name="McCowan C."/>
            <person name="Murphy C."/>
            <person name="Pearson M."/>
            <person name="Poon T.W."/>
            <person name="Priest M."/>
            <person name="Roberts A."/>
            <person name="Saif S."/>
            <person name="Shea T."/>
            <person name="Sisk P."/>
            <person name="Sykes S."/>
            <person name="Wortman J."/>
            <person name="Nusbaum C."/>
            <person name="Birren B."/>
        </authorList>
    </citation>
    <scope>NUCLEOTIDE SEQUENCE [LARGE SCALE GENOMIC DNA]</scope>
    <source>
        <strain evidence="6">1006PhL</strain>
    </source>
</reference>
<dbReference type="GO" id="GO:0008270">
    <property type="term" value="F:zinc ion binding"/>
    <property type="evidence" value="ECO:0007669"/>
    <property type="project" value="UniProtKB-KW"/>
</dbReference>
<dbReference type="PROSITE" id="PS50089">
    <property type="entry name" value="ZF_RING_2"/>
    <property type="match status" value="1"/>
</dbReference>
<dbReference type="OMA" id="VREHRNC"/>
<dbReference type="GO" id="GO:0090734">
    <property type="term" value="C:site of DNA damage"/>
    <property type="evidence" value="ECO:0007669"/>
    <property type="project" value="TreeGrafter"/>
</dbReference>
<proteinExistence type="predicted"/>
<keyword evidence="6" id="KW-1185">Reference proteome</keyword>
<dbReference type="Pfam" id="PF13639">
    <property type="entry name" value="zf-RING_2"/>
    <property type="match status" value="1"/>
</dbReference>
<dbReference type="VEuPathDB" id="FungiDB:HMPREF1544_07337"/>
<dbReference type="OrthoDB" id="2288578at2759"/>
<dbReference type="SMART" id="SM00184">
    <property type="entry name" value="RING"/>
    <property type="match status" value="1"/>
</dbReference>
<dbReference type="SUPFAM" id="SSF57850">
    <property type="entry name" value="RING/U-box"/>
    <property type="match status" value="1"/>
</dbReference>
<gene>
    <name evidence="5" type="ORF">HMPREF1544_07337</name>
</gene>
<keyword evidence="2" id="KW-0175">Coiled coil</keyword>
<sequence>MAFQCIICLQPLIASGDQPAAIPCGHVYHKSCLHPWVREHRNCPLCKKACNHRQIISPLYLSSDDEQNQTTYADSSEQTQVLQLQVIQLTHEKETANTKYNQAKQELVDERKKSQEMASDLRGATKAIRHMKQIRRERDDAVRKSSILERDNLHLQMKIERLKNKLLVAEAGNTRQNAPKPKRAGNVIILDSDDNDEDESNDDDESDGPVVIAESSNQNNNRDDHSSSRPGLKRHHSLLSDNDDDFAIEEHRYVYVSHH</sequence>
<keyword evidence="1" id="KW-0479">Metal-binding</keyword>
<dbReference type="GO" id="GO:0005634">
    <property type="term" value="C:nucleus"/>
    <property type="evidence" value="ECO:0007669"/>
    <property type="project" value="TreeGrafter"/>
</dbReference>
<evidence type="ECO:0000313" key="6">
    <source>
        <dbReference type="Proteomes" id="UP000014254"/>
    </source>
</evidence>
<dbReference type="Gene3D" id="3.30.40.10">
    <property type="entry name" value="Zinc/RING finger domain, C3HC4 (zinc finger)"/>
    <property type="match status" value="1"/>
</dbReference>
<dbReference type="GO" id="GO:0016567">
    <property type="term" value="P:protein ubiquitination"/>
    <property type="evidence" value="ECO:0007669"/>
    <property type="project" value="TreeGrafter"/>
</dbReference>
<dbReference type="EMBL" id="KE124001">
    <property type="protein sequence ID" value="EPB85921.1"/>
    <property type="molecule type" value="Genomic_DNA"/>
</dbReference>
<dbReference type="eggNOG" id="KOG0800">
    <property type="taxonomic scope" value="Eukaryota"/>
</dbReference>
<keyword evidence="1" id="KW-0862">Zinc</keyword>
<dbReference type="InterPro" id="IPR052639">
    <property type="entry name" value="TRAIP_ubiq-protein_ligase"/>
</dbReference>
<dbReference type="PANTHER" id="PTHR46569:SF1">
    <property type="entry name" value="E3 UBIQUITIN-PROTEIN LIGASE RFWD3-RELATED"/>
    <property type="match status" value="1"/>
</dbReference>
<dbReference type="AlphaFoldDB" id="S2J733"/>
<evidence type="ECO:0000313" key="5">
    <source>
        <dbReference type="EMBL" id="EPB85921.1"/>
    </source>
</evidence>
<dbReference type="STRING" id="1220926.S2J733"/>
<name>S2J733_MUCC1</name>
<dbReference type="GO" id="GO:0061630">
    <property type="term" value="F:ubiquitin protein ligase activity"/>
    <property type="evidence" value="ECO:0007669"/>
    <property type="project" value="TreeGrafter"/>
</dbReference>
<organism evidence="5 6">
    <name type="scientific">Mucor circinelloides f. circinelloides (strain 1006PhL)</name>
    <name type="common">Mucormycosis agent</name>
    <name type="synonym">Calyptromyces circinelloides</name>
    <dbReference type="NCBI Taxonomy" id="1220926"/>
    <lineage>
        <taxon>Eukaryota</taxon>
        <taxon>Fungi</taxon>
        <taxon>Fungi incertae sedis</taxon>
        <taxon>Mucoromycota</taxon>
        <taxon>Mucoromycotina</taxon>
        <taxon>Mucoromycetes</taxon>
        <taxon>Mucorales</taxon>
        <taxon>Mucorineae</taxon>
        <taxon>Mucoraceae</taxon>
        <taxon>Mucor</taxon>
    </lineage>
</organism>
<dbReference type="PANTHER" id="PTHR46569">
    <property type="entry name" value="E3 UBIQUITIN-PROTEIN LIGASE TRAIP"/>
    <property type="match status" value="1"/>
</dbReference>
<dbReference type="Proteomes" id="UP000014254">
    <property type="component" value="Unassembled WGS sequence"/>
</dbReference>
<feature type="coiled-coil region" evidence="2">
    <location>
        <begin position="86"/>
        <end position="165"/>
    </location>
</feature>
<feature type="region of interest" description="Disordered" evidence="3">
    <location>
        <begin position="191"/>
        <end position="244"/>
    </location>
</feature>
<evidence type="ECO:0000256" key="2">
    <source>
        <dbReference type="SAM" id="Coils"/>
    </source>
</evidence>
<accession>S2J733</accession>
<dbReference type="GO" id="GO:0031297">
    <property type="term" value="P:replication fork processing"/>
    <property type="evidence" value="ECO:0007669"/>
    <property type="project" value="TreeGrafter"/>
</dbReference>
<dbReference type="InParanoid" id="S2J733"/>
<dbReference type="InterPro" id="IPR001841">
    <property type="entry name" value="Znf_RING"/>
</dbReference>
<evidence type="ECO:0000259" key="4">
    <source>
        <dbReference type="PROSITE" id="PS50089"/>
    </source>
</evidence>
<dbReference type="InterPro" id="IPR013083">
    <property type="entry name" value="Znf_RING/FYVE/PHD"/>
</dbReference>
<evidence type="ECO:0000256" key="1">
    <source>
        <dbReference type="PROSITE-ProRule" id="PRU00175"/>
    </source>
</evidence>
<feature type="compositionally biased region" description="Acidic residues" evidence="3">
    <location>
        <begin position="191"/>
        <end position="207"/>
    </location>
</feature>
<protein>
    <recommendedName>
        <fullName evidence="4">RING-type domain-containing protein</fullName>
    </recommendedName>
</protein>
<feature type="domain" description="RING-type" evidence="4">
    <location>
        <begin position="5"/>
        <end position="47"/>
    </location>
</feature>